<evidence type="ECO:0000259" key="5">
    <source>
        <dbReference type="PROSITE" id="PS50011"/>
    </source>
</evidence>
<evidence type="ECO:0000256" key="3">
    <source>
        <dbReference type="PROSITE-ProRule" id="PRU10141"/>
    </source>
</evidence>
<gene>
    <name evidence="6" type="ORF">Pmar_PMAR006392</name>
</gene>
<dbReference type="PROSITE" id="PS50011">
    <property type="entry name" value="PROTEIN_KINASE_DOM"/>
    <property type="match status" value="1"/>
</dbReference>
<reference evidence="6 7" key="1">
    <citation type="submission" date="2008-07" db="EMBL/GenBank/DDBJ databases">
        <authorList>
            <person name="El-Sayed N."/>
            <person name="Caler E."/>
            <person name="Inman J."/>
            <person name="Amedeo P."/>
            <person name="Hass B."/>
            <person name="Wortman J."/>
        </authorList>
    </citation>
    <scope>NUCLEOTIDE SEQUENCE [LARGE SCALE GENOMIC DNA]</scope>
    <source>
        <strain evidence="7">ATCC 50983 / TXsc</strain>
    </source>
</reference>
<dbReference type="RefSeq" id="XP_002786976.1">
    <property type="nucleotide sequence ID" value="XM_002786930.1"/>
</dbReference>
<dbReference type="GeneID" id="9049015"/>
<dbReference type="PROSITE" id="PS00107">
    <property type="entry name" value="PROTEIN_KINASE_ATP"/>
    <property type="match status" value="1"/>
</dbReference>
<evidence type="ECO:0000256" key="1">
    <source>
        <dbReference type="ARBA" id="ARBA00022741"/>
    </source>
</evidence>
<evidence type="ECO:0000256" key="4">
    <source>
        <dbReference type="SAM" id="MobiDB-lite"/>
    </source>
</evidence>
<dbReference type="GO" id="GO:0005524">
    <property type="term" value="F:ATP binding"/>
    <property type="evidence" value="ECO:0007669"/>
    <property type="project" value="UniProtKB-UniRule"/>
</dbReference>
<dbReference type="InParanoid" id="C5K9K0"/>
<keyword evidence="1 3" id="KW-0547">Nucleotide-binding</keyword>
<protein>
    <recommendedName>
        <fullName evidence="5">Protein kinase domain-containing protein</fullName>
    </recommendedName>
</protein>
<dbReference type="PANTHER" id="PTHR24055">
    <property type="entry name" value="MITOGEN-ACTIVATED PROTEIN KINASE"/>
    <property type="match status" value="1"/>
</dbReference>
<dbReference type="InterPro" id="IPR008271">
    <property type="entry name" value="Ser/Thr_kinase_AS"/>
</dbReference>
<dbReference type="OMA" id="SSKPTCM"/>
<feature type="binding site" evidence="3">
    <location>
        <position position="133"/>
    </location>
    <ligand>
        <name>ATP</name>
        <dbReference type="ChEBI" id="CHEBI:30616"/>
    </ligand>
</feature>
<feature type="domain" description="Protein kinase" evidence="5">
    <location>
        <begin position="104"/>
        <end position="498"/>
    </location>
</feature>
<feature type="region of interest" description="Disordered" evidence="4">
    <location>
        <begin position="1"/>
        <end position="80"/>
    </location>
</feature>
<keyword evidence="2 3" id="KW-0067">ATP-binding</keyword>
<dbReference type="InterPro" id="IPR000719">
    <property type="entry name" value="Prot_kinase_dom"/>
</dbReference>
<accession>C5K9K0</accession>
<dbReference type="Gene3D" id="3.30.200.20">
    <property type="entry name" value="Phosphorylase Kinase, domain 1"/>
    <property type="match status" value="1"/>
</dbReference>
<evidence type="ECO:0000313" key="7">
    <source>
        <dbReference type="Proteomes" id="UP000007800"/>
    </source>
</evidence>
<name>C5K9K0_PERM5</name>
<dbReference type="OrthoDB" id="4062651at2759"/>
<dbReference type="SUPFAM" id="SSF56112">
    <property type="entry name" value="Protein kinase-like (PK-like)"/>
    <property type="match status" value="1"/>
</dbReference>
<dbReference type="GO" id="GO:0004672">
    <property type="term" value="F:protein kinase activity"/>
    <property type="evidence" value="ECO:0007669"/>
    <property type="project" value="InterPro"/>
</dbReference>
<keyword evidence="7" id="KW-1185">Reference proteome</keyword>
<dbReference type="PROSITE" id="PS00108">
    <property type="entry name" value="PROTEIN_KINASE_ST"/>
    <property type="match status" value="1"/>
</dbReference>
<dbReference type="InterPro" id="IPR011009">
    <property type="entry name" value="Kinase-like_dom_sf"/>
</dbReference>
<proteinExistence type="predicted"/>
<sequence length="565" mass="62761">MAASATKHRRSQHSAPSPSVCFDSDDLEADSPDRHERVTPPIHKVGLRASPRRSSPRKPGQHRSRRSYRGASDLGASSPPRSRFMVEDCVGTYSSKPTCMPRGFYYEGALGQGSYGCVVAARRSSDGSPVALKIFSNTSHVIPPSTSDPDWSTLRELRVLRLLPQCDLIVSPFEVVRCGPGDRTLCLVSEMMGESLESYTYYVYNECYSPHSAATAASSPSGNGDYGTIGSPSLLSAFNHCAVRWIAQLLCALQFLHDCGVGHRDVKCANILLPIGAAGTIERASSVKRLRVPMVKLCDFGLARPYVRQKSKVRTPNGRRRDTAPERLHRASDYGGYTQHVGTPVCLAPEVLCWSKYYSLAEADLWSLAADVIARLVSGPWTSGLFAEDYGGIDYIEGSNVDNLHDQDGWILRRIASIIGRPTDRELKAVCRNVAYRRVLESQYFADLPEPSADEPDSGLRELYESSCPAGYSLLRSILRWDPADRATLQDAMASEYFYAMGEDEWPACDWRAEKLQDSQEFDYETGECWDSLALESEMAWEVEAWQRTAANCQINPRGRTRKSY</sequence>
<dbReference type="SMART" id="SM00220">
    <property type="entry name" value="S_TKc"/>
    <property type="match status" value="1"/>
</dbReference>
<feature type="compositionally biased region" description="Basic residues" evidence="4">
    <location>
        <begin position="50"/>
        <end position="68"/>
    </location>
</feature>
<dbReference type="Gene3D" id="1.10.510.10">
    <property type="entry name" value="Transferase(Phosphotransferase) domain 1"/>
    <property type="match status" value="1"/>
</dbReference>
<organism evidence="7">
    <name type="scientific">Perkinsus marinus (strain ATCC 50983 / TXsc)</name>
    <dbReference type="NCBI Taxonomy" id="423536"/>
    <lineage>
        <taxon>Eukaryota</taxon>
        <taxon>Sar</taxon>
        <taxon>Alveolata</taxon>
        <taxon>Perkinsozoa</taxon>
        <taxon>Perkinsea</taxon>
        <taxon>Perkinsida</taxon>
        <taxon>Perkinsidae</taxon>
        <taxon>Perkinsus</taxon>
    </lineage>
</organism>
<evidence type="ECO:0000313" key="6">
    <source>
        <dbReference type="EMBL" id="EER18772.1"/>
    </source>
</evidence>
<dbReference type="AlphaFoldDB" id="C5K9K0"/>
<feature type="compositionally biased region" description="Basic residues" evidence="4">
    <location>
        <begin position="1"/>
        <end position="12"/>
    </location>
</feature>
<dbReference type="InterPro" id="IPR017441">
    <property type="entry name" value="Protein_kinase_ATP_BS"/>
</dbReference>
<dbReference type="InterPro" id="IPR050117">
    <property type="entry name" value="MAPK"/>
</dbReference>
<dbReference type="Pfam" id="PF00069">
    <property type="entry name" value="Pkinase"/>
    <property type="match status" value="1"/>
</dbReference>
<dbReference type="Proteomes" id="UP000007800">
    <property type="component" value="Unassembled WGS sequence"/>
</dbReference>
<dbReference type="EMBL" id="GG671513">
    <property type="protein sequence ID" value="EER18772.1"/>
    <property type="molecule type" value="Genomic_DNA"/>
</dbReference>
<evidence type="ECO:0000256" key="2">
    <source>
        <dbReference type="ARBA" id="ARBA00022840"/>
    </source>
</evidence>